<protein>
    <submittedName>
        <fullName evidence="2">Uncharacterized protein</fullName>
    </submittedName>
</protein>
<gene>
    <name evidence="2" type="ORF">GALL_353970</name>
</gene>
<proteinExistence type="predicted"/>
<evidence type="ECO:0000313" key="2">
    <source>
        <dbReference type="EMBL" id="OIQ82820.1"/>
    </source>
</evidence>
<dbReference type="EMBL" id="MLJW01000764">
    <property type="protein sequence ID" value="OIQ82820.1"/>
    <property type="molecule type" value="Genomic_DNA"/>
</dbReference>
<feature type="region of interest" description="Disordered" evidence="1">
    <location>
        <begin position="167"/>
        <end position="195"/>
    </location>
</feature>
<sequence>MRALDLCRPRLADVVQERRTACEVDVRSDLRSDGRGNLRTLDEVEKHVLPVGRPEPQAPESRDQIRVQVTDAGPLGRLVPGRDRAILGTGERVLVGGLDALRIDPAVGDQCLESHLRNLTSLRIEARERHRVQRLVDQDVDSCQRLEHPDVAPLLADDAPLHLVGRQGEHRHDRLRAGRPRDTLDRRAEDASRPAFRRPTRLDLGASDERGAVVRDLVLEPARESRTCVLRAESGNLLQRLDDRGLGRNGAAREVRLRVLDGREAGVGRP</sequence>
<accession>A0A1J5QSH4</accession>
<organism evidence="2">
    <name type="scientific">mine drainage metagenome</name>
    <dbReference type="NCBI Taxonomy" id="410659"/>
    <lineage>
        <taxon>unclassified sequences</taxon>
        <taxon>metagenomes</taxon>
        <taxon>ecological metagenomes</taxon>
    </lineage>
</organism>
<feature type="compositionally biased region" description="Basic and acidic residues" evidence="1">
    <location>
        <begin position="167"/>
        <end position="192"/>
    </location>
</feature>
<comment type="caution">
    <text evidence="2">The sequence shown here is derived from an EMBL/GenBank/DDBJ whole genome shotgun (WGS) entry which is preliminary data.</text>
</comment>
<evidence type="ECO:0000256" key="1">
    <source>
        <dbReference type="SAM" id="MobiDB-lite"/>
    </source>
</evidence>
<reference evidence="2" key="1">
    <citation type="submission" date="2016-10" db="EMBL/GenBank/DDBJ databases">
        <title>Sequence of Gallionella enrichment culture.</title>
        <authorList>
            <person name="Poehlein A."/>
            <person name="Muehling M."/>
            <person name="Daniel R."/>
        </authorList>
    </citation>
    <scope>NUCLEOTIDE SEQUENCE</scope>
</reference>
<dbReference type="AlphaFoldDB" id="A0A1J5QSH4"/>
<name>A0A1J5QSH4_9ZZZZ</name>